<dbReference type="Proteomes" id="UP001595912">
    <property type="component" value="Unassembled WGS sequence"/>
</dbReference>
<comment type="caution">
    <text evidence="2">The sequence shown here is derived from an EMBL/GenBank/DDBJ whole genome shotgun (WGS) entry which is preliminary data.</text>
</comment>
<dbReference type="RefSeq" id="WP_380115442.1">
    <property type="nucleotide sequence ID" value="NZ_JBHSIU010000014.1"/>
</dbReference>
<accession>A0ABV9VRU3</accession>
<gene>
    <name evidence="2" type="ORF">ACFPIJ_14840</name>
</gene>
<evidence type="ECO:0000313" key="3">
    <source>
        <dbReference type="Proteomes" id="UP001595912"/>
    </source>
</evidence>
<name>A0ABV9VRU3_9ACTN</name>
<dbReference type="InterPro" id="IPR056509">
    <property type="entry name" value="Imm33-like"/>
</dbReference>
<dbReference type="EMBL" id="JBHSIU010000014">
    <property type="protein sequence ID" value="MFC4999111.1"/>
    <property type="molecule type" value="Genomic_DNA"/>
</dbReference>
<protein>
    <recommendedName>
        <fullName evidence="1">Imm33-like domain-containing protein</fullName>
    </recommendedName>
</protein>
<proteinExistence type="predicted"/>
<feature type="domain" description="Imm33-like" evidence="1">
    <location>
        <begin position="11"/>
        <end position="113"/>
    </location>
</feature>
<keyword evidence="3" id="KW-1185">Reference proteome</keyword>
<evidence type="ECO:0000259" key="1">
    <source>
        <dbReference type="Pfam" id="PF24719"/>
    </source>
</evidence>
<dbReference type="Pfam" id="PF24719">
    <property type="entry name" value="Imm33-like"/>
    <property type="match status" value="1"/>
</dbReference>
<evidence type="ECO:0000313" key="2">
    <source>
        <dbReference type="EMBL" id="MFC4999111.1"/>
    </source>
</evidence>
<organism evidence="2 3">
    <name type="scientific">Dactylosporangium cerinum</name>
    <dbReference type="NCBI Taxonomy" id="1434730"/>
    <lineage>
        <taxon>Bacteria</taxon>
        <taxon>Bacillati</taxon>
        <taxon>Actinomycetota</taxon>
        <taxon>Actinomycetes</taxon>
        <taxon>Micromonosporales</taxon>
        <taxon>Micromonosporaceae</taxon>
        <taxon>Dactylosporangium</taxon>
    </lineage>
</organism>
<sequence length="119" mass="13137">MTGPMTVSAAQREVCRRFSVDPQAPVPGTMVAVAPSRGRDELPLHALRHPPAGNGNGWFLWRGDEIPQDDDAFFVPSHVEHVADLAPDLLPYLALPPGWRVLLAPDYEDVWFDADILDV</sequence>
<reference evidence="3" key="1">
    <citation type="journal article" date="2019" name="Int. J. Syst. Evol. Microbiol.">
        <title>The Global Catalogue of Microorganisms (GCM) 10K type strain sequencing project: providing services to taxonomists for standard genome sequencing and annotation.</title>
        <authorList>
            <consortium name="The Broad Institute Genomics Platform"/>
            <consortium name="The Broad Institute Genome Sequencing Center for Infectious Disease"/>
            <person name="Wu L."/>
            <person name="Ma J."/>
        </authorList>
    </citation>
    <scope>NUCLEOTIDE SEQUENCE [LARGE SCALE GENOMIC DNA]</scope>
    <source>
        <strain evidence="3">CGMCC 4.7152</strain>
    </source>
</reference>